<dbReference type="InterPro" id="IPR019887">
    <property type="entry name" value="Tscrpt_reg_AsnC/Lrp_C"/>
</dbReference>
<dbReference type="EMBL" id="CASHTH010002975">
    <property type="protein sequence ID" value="CAI8038084.1"/>
    <property type="molecule type" value="Genomic_DNA"/>
</dbReference>
<protein>
    <recommendedName>
        <fullName evidence="1">Transcription regulator AsnC/Lrp ligand binding domain-containing protein</fullName>
    </recommendedName>
</protein>
<comment type="caution">
    <text evidence="2">The sequence shown here is derived from an EMBL/GenBank/DDBJ whole genome shotgun (WGS) entry which is preliminary data.</text>
</comment>
<accession>A0AA35SYM4</accession>
<evidence type="ECO:0000313" key="3">
    <source>
        <dbReference type="Proteomes" id="UP001174909"/>
    </source>
</evidence>
<sequence length="78" mass="8116">MATKAFLLVETAVGRTRDVANTLRDLDGIESVDVVTGPYDIIAVISGDDMSVVGGLVTEKIHTVVGVVRTVTCVAVDA</sequence>
<dbReference type="AlphaFoldDB" id="A0AA35SYM4"/>
<dbReference type="SUPFAM" id="SSF54909">
    <property type="entry name" value="Dimeric alpha+beta barrel"/>
    <property type="match status" value="1"/>
</dbReference>
<name>A0AA35SYM4_GEOBA</name>
<dbReference type="Pfam" id="PF01037">
    <property type="entry name" value="AsnC_trans_reg"/>
    <property type="match status" value="1"/>
</dbReference>
<organism evidence="2 3">
    <name type="scientific">Geodia barretti</name>
    <name type="common">Barrett's horny sponge</name>
    <dbReference type="NCBI Taxonomy" id="519541"/>
    <lineage>
        <taxon>Eukaryota</taxon>
        <taxon>Metazoa</taxon>
        <taxon>Porifera</taxon>
        <taxon>Demospongiae</taxon>
        <taxon>Heteroscleromorpha</taxon>
        <taxon>Tetractinellida</taxon>
        <taxon>Astrophorina</taxon>
        <taxon>Geodiidae</taxon>
        <taxon>Geodia</taxon>
    </lineage>
</organism>
<dbReference type="Proteomes" id="UP001174909">
    <property type="component" value="Unassembled WGS sequence"/>
</dbReference>
<proteinExistence type="predicted"/>
<evidence type="ECO:0000259" key="1">
    <source>
        <dbReference type="Pfam" id="PF01037"/>
    </source>
</evidence>
<reference evidence="2" key="1">
    <citation type="submission" date="2023-03" db="EMBL/GenBank/DDBJ databases">
        <authorList>
            <person name="Steffen K."/>
            <person name="Cardenas P."/>
        </authorList>
    </citation>
    <scope>NUCLEOTIDE SEQUENCE</scope>
</reference>
<evidence type="ECO:0000313" key="2">
    <source>
        <dbReference type="EMBL" id="CAI8038084.1"/>
    </source>
</evidence>
<feature type="domain" description="Transcription regulator AsnC/Lrp ligand binding" evidence="1">
    <location>
        <begin position="8"/>
        <end position="76"/>
    </location>
</feature>
<keyword evidence="3" id="KW-1185">Reference proteome</keyword>
<dbReference type="InterPro" id="IPR011008">
    <property type="entry name" value="Dimeric_a/b-barrel"/>
</dbReference>
<dbReference type="Gene3D" id="3.30.70.920">
    <property type="match status" value="1"/>
</dbReference>
<gene>
    <name evidence="2" type="ORF">GBAR_LOCUS21231</name>
</gene>